<dbReference type="PROSITE" id="PS00676">
    <property type="entry name" value="SIGMA54_INTERACT_2"/>
    <property type="match status" value="1"/>
</dbReference>
<dbReference type="InterPro" id="IPR027417">
    <property type="entry name" value="P-loop_NTPase"/>
</dbReference>
<dbReference type="SUPFAM" id="SSF55785">
    <property type="entry name" value="PYP-like sensor domain (PAS domain)"/>
    <property type="match status" value="1"/>
</dbReference>
<dbReference type="PANTHER" id="PTHR32071">
    <property type="entry name" value="TRANSCRIPTIONAL REGULATORY PROTEIN"/>
    <property type="match status" value="1"/>
</dbReference>
<dbReference type="Pfam" id="PF02954">
    <property type="entry name" value="HTH_8"/>
    <property type="match status" value="1"/>
</dbReference>
<dbReference type="GO" id="GO:0006355">
    <property type="term" value="P:regulation of DNA-templated transcription"/>
    <property type="evidence" value="ECO:0007669"/>
    <property type="project" value="InterPro"/>
</dbReference>
<dbReference type="GO" id="GO:0005524">
    <property type="term" value="F:ATP binding"/>
    <property type="evidence" value="ECO:0007669"/>
    <property type="project" value="UniProtKB-KW"/>
</dbReference>
<evidence type="ECO:0000256" key="4">
    <source>
        <dbReference type="ARBA" id="ARBA00023125"/>
    </source>
</evidence>
<dbReference type="InterPro" id="IPR009057">
    <property type="entry name" value="Homeodomain-like_sf"/>
</dbReference>
<organism evidence="8 9">
    <name type="scientific">Cytobacillus kochii</name>
    <dbReference type="NCBI Taxonomy" id="859143"/>
    <lineage>
        <taxon>Bacteria</taxon>
        <taxon>Bacillati</taxon>
        <taxon>Bacillota</taxon>
        <taxon>Bacilli</taxon>
        <taxon>Bacillales</taxon>
        <taxon>Bacillaceae</taxon>
        <taxon>Cytobacillus</taxon>
    </lineage>
</organism>
<dbReference type="PROSITE" id="PS50112">
    <property type="entry name" value="PAS"/>
    <property type="match status" value="1"/>
</dbReference>
<dbReference type="InterPro" id="IPR025662">
    <property type="entry name" value="Sigma_54_int_dom_ATP-bd_1"/>
</dbReference>
<evidence type="ECO:0000256" key="2">
    <source>
        <dbReference type="ARBA" id="ARBA00022840"/>
    </source>
</evidence>
<dbReference type="Gene3D" id="1.10.10.60">
    <property type="entry name" value="Homeodomain-like"/>
    <property type="match status" value="1"/>
</dbReference>
<dbReference type="Gene3D" id="3.30.450.20">
    <property type="entry name" value="PAS domain"/>
    <property type="match status" value="1"/>
</dbReference>
<gene>
    <name evidence="8" type="ORF">CKF48_14230</name>
</gene>
<dbReference type="OrthoDB" id="9771372at2"/>
<evidence type="ECO:0000256" key="1">
    <source>
        <dbReference type="ARBA" id="ARBA00022741"/>
    </source>
</evidence>
<dbReference type="Gene3D" id="3.40.50.300">
    <property type="entry name" value="P-loop containing nucleotide triphosphate hydrolases"/>
    <property type="match status" value="1"/>
</dbReference>
<name>A0A286R800_9BACI</name>
<evidence type="ECO:0000256" key="3">
    <source>
        <dbReference type="ARBA" id="ARBA00023015"/>
    </source>
</evidence>
<dbReference type="EMBL" id="CP022983">
    <property type="protein sequence ID" value="ASV70041.1"/>
    <property type="molecule type" value="Genomic_DNA"/>
</dbReference>
<proteinExistence type="predicted"/>
<dbReference type="InterPro" id="IPR002197">
    <property type="entry name" value="HTH_Fis"/>
</dbReference>
<dbReference type="SUPFAM" id="SSF52540">
    <property type="entry name" value="P-loop containing nucleoside triphosphate hydrolases"/>
    <property type="match status" value="1"/>
</dbReference>
<dbReference type="PANTHER" id="PTHR32071:SF57">
    <property type="entry name" value="C4-DICARBOXYLATE TRANSPORT TRANSCRIPTIONAL REGULATORY PROTEIN DCTD"/>
    <property type="match status" value="1"/>
</dbReference>
<dbReference type="PRINTS" id="PR01590">
    <property type="entry name" value="HTHFIS"/>
</dbReference>
<keyword evidence="9" id="KW-1185">Reference proteome</keyword>
<dbReference type="PROSITE" id="PS00688">
    <property type="entry name" value="SIGMA54_INTERACT_3"/>
    <property type="match status" value="1"/>
</dbReference>
<evidence type="ECO:0000259" key="7">
    <source>
        <dbReference type="PROSITE" id="PS50112"/>
    </source>
</evidence>
<keyword evidence="2" id="KW-0067">ATP-binding</keyword>
<feature type="domain" description="PAS" evidence="7">
    <location>
        <begin position="89"/>
        <end position="140"/>
    </location>
</feature>
<dbReference type="Proteomes" id="UP000215137">
    <property type="component" value="Chromosome"/>
</dbReference>
<dbReference type="KEGG" id="bko:CKF48_14230"/>
<dbReference type="Gene3D" id="1.10.8.60">
    <property type="match status" value="1"/>
</dbReference>
<dbReference type="SUPFAM" id="SSF46689">
    <property type="entry name" value="Homeodomain-like"/>
    <property type="match status" value="1"/>
</dbReference>
<keyword evidence="1" id="KW-0547">Nucleotide-binding</keyword>
<dbReference type="InterPro" id="IPR003593">
    <property type="entry name" value="AAA+_ATPase"/>
</dbReference>
<sequence>MILNHQKEILFCNQRLLWMMDDDENEMTHLLQQDFLLSTIVKMKINKKELLIKGERLEGINGAAYMYLCALSNEAIADLLPTGQGQQENEMLIEDILEYAYDGLVLVDAKGYVVLLTQAYAEFLKVDQKSSIGKHVTEVIENTRMHIVVKTGKQEAASLQKVNGGYMIATRSPIFKNGKVVGAVGKLLFKNVGQFSALFKRLHSLEKELKKYKGDFRESNKASYSFHHLIGESPAFKQVKAQAVKVAENDSNVLLLGESGTGKELFAHAIHQASSRGMGLFVKVNCAAIPAELIESELFGYEEGAFTGARKGGKAGKFETADGGTIFLDEIGELPIHMQVKLLRVLQEKEVERVGSTNSKAIDVRIIAATNRNLEDMVDKGEFRLDLYYRLKVMEITIPSLKDRKEDVSRLSHYFTEKYATMMAKPVKGIDEKALHILKNYHWPGNIRELENVIERAMNMVDLNCFIEPKHLSANIKLQETVIPTRTLAEVMEETEKQTIIQCLTAVGGKKTEAAKRLGISRTTLYEKMNKYHLLEE</sequence>
<dbReference type="InterPro" id="IPR035965">
    <property type="entry name" value="PAS-like_dom_sf"/>
</dbReference>
<evidence type="ECO:0000313" key="8">
    <source>
        <dbReference type="EMBL" id="ASV70041.1"/>
    </source>
</evidence>
<protein>
    <submittedName>
        <fullName evidence="8">Sigma-54-dependent Fis family transcriptional regulator</fullName>
    </submittedName>
</protein>
<dbReference type="Pfam" id="PF25601">
    <property type="entry name" value="AAA_lid_14"/>
    <property type="match status" value="1"/>
</dbReference>
<dbReference type="AlphaFoldDB" id="A0A286R800"/>
<dbReference type="SMART" id="SM00382">
    <property type="entry name" value="AAA"/>
    <property type="match status" value="1"/>
</dbReference>
<dbReference type="GO" id="GO:0043565">
    <property type="term" value="F:sequence-specific DNA binding"/>
    <property type="evidence" value="ECO:0007669"/>
    <property type="project" value="InterPro"/>
</dbReference>
<dbReference type="InterPro" id="IPR025944">
    <property type="entry name" value="Sigma_54_int_dom_CS"/>
</dbReference>
<dbReference type="Pfam" id="PF00158">
    <property type="entry name" value="Sigma54_activat"/>
    <property type="match status" value="1"/>
</dbReference>
<accession>A0A286R800</accession>
<dbReference type="InterPro" id="IPR002078">
    <property type="entry name" value="Sigma_54_int"/>
</dbReference>
<dbReference type="PROSITE" id="PS00675">
    <property type="entry name" value="SIGMA54_INTERACT_1"/>
    <property type="match status" value="1"/>
</dbReference>
<evidence type="ECO:0000259" key="6">
    <source>
        <dbReference type="PROSITE" id="PS50045"/>
    </source>
</evidence>
<feature type="domain" description="Sigma-54 factor interaction" evidence="6">
    <location>
        <begin position="229"/>
        <end position="459"/>
    </location>
</feature>
<dbReference type="InterPro" id="IPR025943">
    <property type="entry name" value="Sigma_54_int_dom_ATP-bd_2"/>
</dbReference>
<dbReference type="PROSITE" id="PS50045">
    <property type="entry name" value="SIGMA54_INTERACT_4"/>
    <property type="match status" value="1"/>
</dbReference>
<dbReference type="InterPro" id="IPR000014">
    <property type="entry name" value="PAS"/>
</dbReference>
<evidence type="ECO:0000256" key="5">
    <source>
        <dbReference type="ARBA" id="ARBA00023163"/>
    </source>
</evidence>
<keyword evidence="5" id="KW-0804">Transcription</keyword>
<dbReference type="CDD" id="cd00009">
    <property type="entry name" value="AAA"/>
    <property type="match status" value="1"/>
</dbReference>
<dbReference type="FunFam" id="3.40.50.300:FF:000006">
    <property type="entry name" value="DNA-binding transcriptional regulator NtrC"/>
    <property type="match status" value="1"/>
</dbReference>
<dbReference type="InterPro" id="IPR058031">
    <property type="entry name" value="AAA_lid_NorR"/>
</dbReference>
<keyword evidence="4" id="KW-0238">DNA-binding</keyword>
<evidence type="ECO:0000313" key="9">
    <source>
        <dbReference type="Proteomes" id="UP000215137"/>
    </source>
</evidence>
<reference evidence="8 9" key="1">
    <citation type="submission" date="2017-08" db="EMBL/GenBank/DDBJ databases">
        <title>Complete Genome Sequence of Bacillus kochii Oregon-R-modENCODE STRAIN BDGP4, isolated from Drosophila melanogaster gut.</title>
        <authorList>
            <person name="Wan K.H."/>
            <person name="Yu C."/>
            <person name="Park S."/>
            <person name="Hammonds A.S."/>
            <person name="Booth B.W."/>
            <person name="Celniker S.E."/>
        </authorList>
    </citation>
    <scope>NUCLEOTIDE SEQUENCE [LARGE SCALE GENOMIC DNA]</scope>
    <source>
        <strain evidence="8 9">BDGP4</strain>
    </source>
</reference>
<keyword evidence="3" id="KW-0805">Transcription regulation</keyword>